<dbReference type="PANTHER" id="PTHR28074">
    <property type="entry name" value="ATP SYNTHASE SUBUNIT K, MITOCHONDRIAL"/>
    <property type="match status" value="1"/>
</dbReference>
<evidence type="ECO:0000256" key="2">
    <source>
        <dbReference type="ARBA" id="ARBA00023128"/>
    </source>
</evidence>
<dbReference type="GeneID" id="62233734"/>
<reference evidence="4 5" key="1">
    <citation type="journal article" date="2020" name="Genome Biol. Evol.">
        <title>Comparative genomics of Sclerotiniaceae.</title>
        <authorList>
            <person name="Valero Jimenez C.A."/>
            <person name="Steentjes M."/>
            <person name="Scholten O.E."/>
            <person name="Van Kan J.A.L."/>
        </authorList>
    </citation>
    <scope>NUCLEOTIDE SEQUENCE [LARGE SCALE GENOMIC DNA]</scope>
    <source>
        <strain evidence="4 5">B1</strain>
    </source>
</reference>
<dbReference type="PANTHER" id="PTHR28074:SF1">
    <property type="entry name" value="ATP SYNTHASE SUBUNIT K, MITOCHONDRIAL"/>
    <property type="match status" value="1"/>
</dbReference>
<evidence type="ECO:0008006" key="6">
    <source>
        <dbReference type="Google" id="ProtNLM"/>
    </source>
</evidence>
<keyword evidence="5" id="KW-1185">Reference proteome</keyword>
<dbReference type="EMBL" id="RCSX01000015">
    <property type="protein sequence ID" value="KAF7925735.1"/>
    <property type="molecule type" value="Genomic_DNA"/>
</dbReference>
<keyword evidence="2" id="KW-0496">Mitochondrion</keyword>
<dbReference type="Proteomes" id="UP000783213">
    <property type="component" value="Unassembled WGS sequence"/>
</dbReference>
<evidence type="ECO:0000313" key="5">
    <source>
        <dbReference type="Proteomes" id="UP000783213"/>
    </source>
</evidence>
<dbReference type="Pfam" id="PF11022">
    <property type="entry name" value="ATP19"/>
    <property type="match status" value="1"/>
</dbReference>
<dbReference type="InterPro" id="IPR021278">
    <property type="entry name" value="ATP19"/>
</dbReference>
<evidence type="ECO:0000313" key="4">
    <source>
        <dbReference type="EMBL" id="KAF7925735.1"/>
    </source>
</evidence>
<evidence type="ECO:0000256" key="1">
    <source>
        <dbReference type="ARBA" id="ARBA00004325"/>
    </source>
</evidence>
<accession>A0ABQ7IJ77</accession>
<evidence type="ECO:0000256" key="3">
    <source>
        <dbReference type="ARBA" id="ARBA00023136"/>
    </source>
</evidence>
<gene>
    <name evidence="4" type="ORF">EAE98_006960</name>
</gene>
<protein>
    <recommendedName>
        <fullName evidence="6">ATP synthase subunit K, mitochondrial</fullName>
    </recommendedName>
</protein>
<organism evidence="4 5">
    <name type="scientific">Botrytis deweyae</name>
    <dbReference type="NCBI Taxonomy" id="2478750"/>
    <lineage>
        <taxon>Eukaryota</taxon>
        <taxon>Fungi</taxon>
        <taxon>Dikarya</taxon>
        <taxon>Ascomycota</taxon>
        <taxon>Pezizomycotina</taxon>
        <taxon>Leotiomycetes</taxon>
        <taxon>Helotiales</taxon>
        <taxon>Sclerotiniaceae</taxon>
        <taxon>Botrytis</taxon>
    </lineage>
</organism>
<name>A0ABQ7IJ77_9HELO</name>
<comment type="caution">
    <text evidence="4">The sequence shown here is derived from an EMBL/GenBank/DDBJ whole genome shotgun (WGS) entry which is preliminary data.</text>
</comment>
<proteinExistence type="predicted"/>
<comment type="subcellular location">
    <subcellularLocation>
        <location evidence="1">Mitochondrion membrane</location>
    </subcellularLocation>
</comment>
<dbReference type="RefSeq" id="XP_038809263.1">
    <property type="nucleotide sequence ID" value="XM_038954583.1"/>
</dbReference>
<keyword evidence="3" id="KW-0472">Membrane</keyword>
<sequence length="207" mass="22359">MTSDGRTRQVLTGVLVRSWHGEMTMPTSGGLIVPDAKRWSGKLEAEPFRSPPCFVLSLNAGRKDNVGISETFGARLALKSPSLEICMAPIQSNCTGSILSRTFTPSPQPYSNNYRFSQIFELVKMVSYYQIAGKQVGSHYLAMAVLGSMAGLVTLSTRGGSAAKKESTPPINAKSPDEEKYIKDFMASIEGSKNGNNADLTKKDAGR</sequence>